<dbReference type="RefSeq" id="WP_123229442.1">
    <property type="nucleotide sequence ID" value="NZ_RJSE01000009.1"/>
</dbReference>
<evidence type="ECO:0000256" key="2">
    <source>
        <dbReference type="ARBA" id="ARBA00007171"/>
    </source>
</evidence>
<dbReference type="GO" id="GO:0008800">
    <property type="term" value="F:beta-lactamase activity"/>
    <property type="evidence" value="ECO:0007669"/>
    <property type="project" value="UniProtKB-UniRule"/>
</dbReference>
<keyword evidence="14" id="KW-1185">Reference proteome</keyword>
<accession>A0A3N0CB65</accession>
<dbReference type="SUPFAM" id="SSF56601">
    <property type="entry name" value="beta-lactamase/transpeptidase-like"/>
    <property type="match status" value="1"/>
</dbReference>
<comment type="similarity">
    <text evidence="3 9">Belongs to the class-D beta-lactamase family.</text>
</comment>
<dbReference type="OrthoDB" id="5241017at2"/>
<evidence type="ECO:0000256" key="10">
    <source>
        <dbReference type="SAM" id="SignalP"/>
    </source>
</evidence>
<organism evidence="13 14">
    <name type="scientific">Nocardioides marmoriginsengisoli</name>
    <dbReference type="NCBI Taxonomy" id="661483"/>
    <lineage>
        <taxon>Bacteria</taxon>
        <taxon>Bacillati</taxon>
        <taxon>Actinomycetota</taxon>
        <taxon>Actinomycetes</taxon>
        <taxon>Propionibacteriales</taxon>
        <taxon>Nocardioidaceae</taxon>
        <taxon>Nocardioides</taxon>
    </lineage>
</organism>
<evidence type="ECO:0000256" key="5">
    <source>
        <dbReference type="ARBA" id="ARBA00022729"/>
    </source>
</evidence>
<keyword evidence="5 10" id="KW-0732">Signal</keyword>
<evidence type="ECO:0000256" key="3">
    <source>
        <dbReference type="ARBA" id="ARBA00007898"/>
    </source>
</evidence>
<keyword evidence="6 9" id="KW-0378">Hydrolase</keyword>
<evidence type="ECO:0000256" key="4">
    <source>
        <dbReference type="ARBA" id="ARBA00012865"/>
    </source>
</evidence>
<dbReference type="InterPro" id="IPR050515">
    <property type="entry name" value="Beta-lactam/transpept"/>
</dbReference>
<dbReference type="InterPro" id="IPR036138">
    <property type="entry name" value="PBP_dimer_sf"/>
</dbReference>
<evidence type="ECO:0000259" key="12">
    <source>
        <dbReference type="Pfam" id="PF03717"/>
    </source>
</evidence>
<evidence type="ECO:0000313" key="13">
    <source>
        <dbReference type="EMBL" id="RNL60690.1"/>
    </source>
</evidence>
<dbReference type="Gene3D" id="3.40.710.10">
    <property type="entry name" value="DD-peptidase/beta-lactamase superfamily"/>
    <property type="match status" value="1"/>
</dbReference>
<dbReference type="PANTHER" id="PTHR30627:SF24">
    <property type="entry name" value="PENICILLIN-BINDING PROTEIN 4B"/>
    <property type="match status" value="1"/>
</dbReference>
<dbReference type="AlphaFoldDB" id="A0A3N0CB65"/>
<dbReference type="Pfam" id="PF00905">
    <property type="entry name" value="Transpeptidase"/>
    <property type="match status" value="1"/>
</dbReference>
<feature type="domain" description="Penicillin-binding protein dimerisation" evidence="12">
    <location>
        <begin position="144"/>
        <end position="300"/>
    </location>
</feature>
<keyword evidence="8 9" id="KW-0046">Antibiotic resistance</keyword>
<evidence type="ECO:0000256" key="8">
    <source>
        <dbReference type="ARBA" id="ARBA00023251"/>
    </source>
</evidence>
<evidence type="ECO:0000256" key="9">
    <source>
        <dbReference type="RuleBase" id="RU361140"/>
    </source>
</evidence>
<dbReference type="GO" id="GO:0008658">
    <property type="term" value="F:penicillin binding"/>
    <property type="evidence" value="ECO:0007669"/>
    <property type="project" value="InterPro"/>
</dbReference>
<feature type="domain" description="Penicillin-binding protein transpeptidase" evidence="11">
    <location>
        <begin position="357"/>
        <end position="630"/>
    </location>
</feature>
<evidence type="ECO:0000256" key="1">
    <source>
        <dbReference type="ARBA" id="ARBA00004370"/>
    </source>
</evidence>
<protein>
    <recommendedName>
        <fullName evidence="4 9">Beta-lactamase</fullName>
        <ecNumber evidence="4 9">3.5.2.6</ecNumber>
    </recommendedName>
</protein>
<dbReference type="GO" id="GO:0071555">
    <property type="term" value="P:cell wall organization"/>
    <property type="evidence" value="ECO:0007669"/>
    <property type="project" value="TreeGrafter"/>
</dbReference>
<feature type="signal peptide" evidence="10">
    <location>
        <begin position="1"/>
        <end position="23"/>
    </location>
</feature>
<dbReference type="PROSITE" id="PS00337">
    <property type="entry name" value="BETA_LACTAMASE_D"/>
    <property type="match status" value="1"/>
</dbReference>
<evidence type="ECO:0000256" key="7">
    <source>
        <dbReference type="ARBA" id="ARBA00023136"/>
    </source>
</evidence>
<comment type="caution">
    <text evidence="13">The sequence shown here is derived from an EMBL/GenBank/DDBJ whole genome shotgun (WGS) entry which is preliminary data.</text>
</comment>
<dbReference type="PROSITE" id="PS51257">
    <property type="entry name" value="PROKAR_LIPOPROTEIN"/>
    <property type="match status" value="1"/>
</dbReference>
<dbReference type="GO" id="GO:0017001">
    <property type="term" value="P:antibiotic catabolic process"/>
    <property type="evidence" value="ECO:0007669"/>
    <property type="project" value="InterPro"/>
</dbReference>
<comment type="subcellular location">
    <subcellularLocation>
        <location evidence="1">Membrane</location>
    </subcellularLocation>
</comment>
<dbReference type="GO" id="GO:0046677">
    <property type="term" value="P:response to antibiotic"/>
    <property type="evidence" value="ECO:0007669"/>
    <property type="project" value="UniProtKB-UniRule"/>
</dbReference>
<sequence length="635" mass="65291">MTSRRRFRLLLPLLIVVALFASACGPFGGDDDGAKKAAEELAEALAGGDVAKIPFTEDNAAARFTTLTKPLKSFASEVTVTGVEQDGDKATATLAWKSDRDGAVWDRETEADLVKSGETWKTVWKPSIVESSLVDAEELVVTGIKPERGNIIGRDGKALVEPRPVVRFGIDKTLVPGAAAAASAASLAAVLDVSAADFVKEVKAAGPKAFVEAIVLRRADVSSSLIGRVEAVKGGRSISDHLPLAPTKDFAAALLGTVGPATAEIIKDSKGRLRAGDDAGLSGLQARYDEQLGGVPGVKVSAKHVVEEASDLNEDATPRVLFSAEPTKGTDLDLTLDLRLQGKAQDLLERYGPASALVAIKPSTGEILAAASGPGSKGYNTATFGQYAPGSTFKVVSSLALLRSGLKPSSPVQCPATISVNGKQFKNYSDYPSGKLGRITLRDAVANSCNTAFISSRSRIKGTALADAAAALGFGVDHDLGFPAYFGQVPAPQGETEAAADLIGQGKILASPMAMAAVVASVVKGATVVPALVGGLERPAADPAKPLTKAEAASLRELMRAVVTSGSGSFLGSLAGPPVIAKTGTAEYGTKTPLLTHAWMVGAQGDLAVAVFVDTGQSGSRTAGPVLDAFLRAAR</sequence>
<evidence type="ECO:0000313" key="14">
    <source>
        <dbReference type="Proteomes" id="UP000267128"/>
    </source>
</evidence>
<gene>
    <name evidence="13" type="ORF">EFK50_20500</name>
</gene>
<dbReference type="InterPro" id="IPR005311">
    <property type="entry name" value="PBP_dimer"/>
</dbReference>
<dbReference type="InterPro" id="IPR002137">
    <property type="entry name" value="Beta-lactam_class-D_AS"/>
</dbReference>
<dbReference type="Proteomes" id="UP000267128">
    <property type="component" value="Unassembled WGS sequence"/>
</dbReference>
<dbReference type="InterPro" id="IPR001460">
    <property type="entry name" value="PCN-bd_Tpept"/>
</dbReference>
<dbReference type="Pfam" id="PF03717">
    <property type="entry name" value="PBP_dimer"/>
    <property type="match status" value="1"/>
</dbReference>
<dbReference type="GO" id="GO:0005886">
    <property type="term" value="C:plasma membrane"/>
    <property type="evidence" value="ECO:0007669"/>
    <property type="project" value="TreeGrafter"/>
</dbReference>
<proteinExistence type="inferred from homology"/>
<comment type="catalytic activity">
    <reaction evidence="9">
        <text>a beta-lactam + H2O = a substituted beta-amino acid</text>
        <dbReference type="Rhea" id="RHEA:20401"/>
        <dbReference type="ChEBI" id="CHEBI:15377"/>
        <dbReference type="ChEBI" id="CHEBI:35627"/>
        <dbReference type="ChEBI" id="CHEBI:140347"/>
        <dbReference type="EC" id="3.5.2.6"/>
    </reaction>
</comment>
<dbReference type="InterPro" id="IPR012338">
    <property type="entry name" value="Beta-lactam/transpept-like"/>
</dbReference>
<reference evidence="13 14" key="1">
    <citation type="submission" date="2018-11" db="EMBL/GenBank/DDBJ databases">
        <authorList>
            <person name="Li F."/>
        </authorList>
    </citation>
    <scope>NUCLEOTIDE SEQUENCE [LARGE SCALE GENOMIC DNA]</scope>
    <source>
        <strain evidence="13 14">Gsoil 097</strain>
    </source>
</reference>
<dbReference type="EMBL" id="RJSE01000009">
    <property type="protein sequence ID" value="RNL60690.1"/>
    <property type="molecule type" value="Genomic_DNA"/>
</dbReference>
<comment type="similarity">
    <text evidence="2">Belongs to the transpeptidase family.</text>
</comment>
<dbReference type="GO" id="GO:0071972">
    <property type="term" value="F:peptidoglycan L,D-transpeptidase activity"/>
    <property type="evidence" value="ECO:0007669"/>
    <property type="project" value="TreeGrafter"/>
</dbReference>
<evidence type="ECO:0000256" key="6">
    <source>
        <dbReference type="ARBA" id="ARBA00022801"/>
    </source>
</evidence>
<dbReference type="SUPFAM" id="SSF56519">
    <property type="entry name" value="Penicillin binding protein dimerisation domain"/>
    <property type="match status" value="1"/>
</dbReference>
<feature type="chain" id="PRO_5018260176" description="Beta-lactamase" evidence="10">
    <location>
        <begin position="24"/>
        <end position="635"/>
    </location>
</feature>
<evidence type="ECO:0000259" key="11">
    <source>
        <dbReference type="Pfam" id="PF00905"/>
    </source>
</evidence>
<dbReference type="PANTHER" id="PTHR30627">
    <property type="entry name" value="PEPTIDOGLYCAN D,D-TRANSPEPTIDASE"/>
    <property type="match status" value="1"/>
</dbReference>
<keyword evidence="7" id="KW-0472">Membrane</keyword>
<name>A0A3N0CB65_9ACTN</name>
<dbReference type="EC" id="3.5.2.6" evidence="4 9"/>
<dbReference type="Gene3D" id="3.90.1310.10">
    <property type="entry name" value="Penicillin-binding protein 2a (Domain 2)"/>
    <property type="match status" value="1"/>
</dbReference>